<comment type="caution">
    <text evidence="3">The sequence shown here is derived from an EMBL/GenBank/DDBJ whole genome shotgun (WGS) entry which is preliminary data.</text>
</comment>
<comment type="subcellular location">
    <subcellularLocation>
        <location evidence="1">Cytoplasm</location>
        <location evidence="1">Cytoskeleton</location>
        <location evidence="1">Cilium axoneme</location>
    </subcellularLocation>
</comment>
<keyword evidence="4" id="KW-1185">Reference proteome</keyword>
<organism evidence="3 4">
    <name type="scientific">Edaphochlamys debaryana</name>
    <dbReference type="NCBI Taxonomy" id="47281"/>
    <lineage>
        <taxon>Eukaryota</taxon>
        <taxon>Viridiplantae</taxon>
        <taxon>Chlorophyta</taxon>
        <taxon>core chlorophytes</taxon>
        <taxon>Chlorophyceae</taxon>
        <taxon>CS clade</taxon>
        <taxon>Chlamydomonadales</taxon>
        <taxon>Chlamydomonadales incertae sedis</taxon>
        <taxon>Edaphochlamys</taxon>
    </lineage>
</organism>
<name>A0A835Y4P8_9CHLO</name>
<reference evidence="3" key="1">
    <citation type="journal article" date="2020" name="bioRxiv">
        <title>Comparative genomics of Chlamydomonas.</title>
        <authorList>
            <person name="Craig R.J."/>
            <person name="Hasan A.R."/>
            <person name="Ness R.W."/>
            <person name="Keightley P.D."/>
        </authorList>
    </citation>
    <scope>NUCLEOTIDE SEQUENCE</scope>
    <source>
        <strain evidence="3">CCAP 11/70</strain>
    </source>
</reference>
<accession>A0A835Y4P8</accession>
<sequence>MMSSNAAPHQQHFPLHDLLAFNLAADAGQALFTAIKSGPNGIADLANARLASKAHRGLIDAHNDSVRLQPARLSDELCNGGAWLARWPKLRKVVMDTSGAEIIQAKPFASAPDATCQRIRALTLVRSGRDPPLCAFLVKLLGSLPALSSLELAQAGPQTPRQLEQATAALASLPALSSLKLSCISWLPCVTPSSQLTRLELNPCSAVGHITQEVVASALASLPTLSSLRLGCSRWLPCLSGCSQLALLEVVAGGDALPPFTSTVLPALTHLQKLQMPGVRHTAEQFQARLSTLPVSVRLLQTEFTPHSSEGFRWTGTFAGGILETVELSPSWGGCIRCRGLWPFIDGALVHCGKLGPHRPRLVLKPSVLCVDGAHAELFSRCELVDVKLDNLLVSCGADNEELEVIQRLGMPRALTLTGACPGIVSVQLCRPGSPASEPLGAGRGGACAGGASDPPALPLPPLRLGDLTAIDLVQQLLQRMASRPAATKWEARALLLRGPALHRILTSPPDAVKAFLRSITRSASHDPHYFLPSNFISWYVPMPSSGALYVHCPSADAVEAVAGELRRWLEAATGAGAGTQMREGCSGGSVDGSGAEGRSAPSFEALPVTLNYDRALHAVG</sequence>
<dbReference type="GO" id="GO:0005930">
    <property type="term" value="C:axoneme"/>
    <property type="evidence" value="ECO:0007669"/>
    <property type="project" value="UniProtKB-SubCell"/>
</dbReference>
<dbReference type="SUPFAM" id="SSF52047">
    <property type="entry name" value="RNI-like"/>
    <property type="match status" value="1"/>
</dbReference>
<evidence type="ECO:0000313" key="4">
    <source>
        <dbReference type="Proteomes" id="UP000612055"/>
    </source>
</evidence>
<dbReference type="EMBL" id="JAEHOE010000029">
    <property type="protein sequence ID" value="KAG2494678.1"/>
    <property type="molecule type" value="Genomic_DNA"/>
</dbReference>
<dbReference type="InterPro" id="IPR032675">
    <property type="entry name" value="LRR_dom_sf"/>
</dbReference>
<dbReference type="Proteomes" id="UP000612055">
    <property type="component" value="Unassembled WGS sequence"/>
</dbReference>
<gene>
    <name evidence="3" type="ORF">HYH03_007194</name>
</gene>
<dbReference type="Gene3D" id="3.80.10.10">
    <property type="entry name" value="Ribonuclease Inhibitor"/>
    <property type="match status" value="1"/>
</dbReference>
<evidence type="ECO:0000256" key="2">
    <source>
        <dbReference type="SAM" id="MobiDB-lite"/>
    </source>
</evidence>
<dbReference type="AlphaFoldDB" id="A0A835Y4P8"/>
<proteinExistence type="predicted"/>
<evidence type="ECO:0000256" key="1">
    <source>
        <dbReference type="ARBA" id="ARBA00004430"/>
    </source>
</evidence>
<protein>
    <submittedName>
        <fullName evidence="3">Uncharacterized protein</fullName>
    </submittedName>
</protein>
<feature type="compositionally biased region" description="Gly residues" evidence="2">
    <location>
        <begin position="586"/>
        <end position="596"/>
    </location>
</feature>
<evidence type="ECO:0000313" key="3">
    <source>
        <dbReference type="EMBL" id="KAG2494678.1"/>
    </source>
</evidence>
<feature type="region of interest" description="Disordered" evidence="2">
    <location>
        <begin position="579"/>
        <end position="599"/>
    </location>
</feature>